<sequence>MSTNAPALPDAFLRAPLAHRAYWDLAQARPENSRAAIRAAVEAGYGIEIDVQLSRDGAAMVFHDYALDRLTEGKGAVNAQTAAALETIPLKAGDGRGMPQLSDVLDIVAGRAALLIEIKDQDGGLGANIGRLEQAVAMALTGYRGPVAVMSFNPHSVIQMAALAPDVPRGITTCDYAAEDWPMLNAAKRARLRAIPDYDAAGASFISHQAEDLSRARVADLKTRGAGVLCWTIRSRAQETRARRIAQNITFEGYAAEIPA</sequence>
<dbReference type="AlphaFoldDB" id="A0A2V4MX30"/>
<evidence type="ECO:0000313" key="2">
    <source>
        <dbReference type="EMBL" id="PYC47044.1"/>
    </source>
</evidence>
<dbReference type="GO" id="GO:0006629">
    <property type="term" value="P:lipid metabolic process"/>
    <property type="evidence" value="ECO:0007669"/>
    <property type="project" value="InterPro"/>
</dbReference>
<dbReference type="InterPro" id="IPR017946">
    <property type="entry name" value="PLC-like_Pdiesterase_TIM-brl"/>
</dbReference>
<proteinExistence type="predicted"/>
<dbReference type="PANTHER" id="PTHR46211:SF1">
    <property type="entry name" value="GLYCEROPHOSPHODIESTER PHOSPHODIESTERASE, CYTOPLASMIC"/>
    <property type="match status" value="1"/>
</dbReference>
<dbReference type="Pfam" id="PF03009">
    <property type="entry name" value="GDPD"/>
    <property type="match status" value="1"/>
</dbReference>
<dbReference type="InterPro" id="IPR030395">
    <property type="entry name" value="GP_PDE_dom"/>
</dbReference>
<accession>A0A2V4MX30</accession>
<dbReference type="GO" id="GO:0008081">
    <property type="term" value="F:phosphoric diester hydrolase activity"/>
    <property type="evidence" value="ECO:0007669"/>
    <property type="project" value="InterPro"/>
</dbReference>
<feature type="domain" description="GP-PDE" evidence="1">
    <location>
        <begin position="14"/>
        <end position="260"/>
    </location>
</feature>
<gene>
    <name evidence="2" type="ORF">DI396_12590</name>
</gene>
<reference evidence="2 3" key="1">
    <citation type="submission" date="2018-05" db="EMBL/GenBank/DDBJ databases">
        <title>Oceanovita maritima gen. nov., sp. nov., a marine bacterium in the family Rhodobacteraceae isolated from surface seawater of Lundu port Xiamen, China.</title>
        <authorList>
            <person name="Hetharua B.H."/>
            <person name="Min D."/>
            <person name="Liao H."/>
            <person name="Tian Y."/>
        </authorList>
    </citation>
    <scope>NUCLEOTIDE SEQUENCE [LARGE SCALE GENOMIC DNA]</scope>
    <source>
        <strain evidence="2 3">FSX-11</strain>
    </source>
</reference>
<dbReference type="Gene3D" id="3.20.20.190">
    <property type="entry name" value="Phosphatidylinositol (PI) phosphodiesterase"/>
    <property type="match status" value="1"/>
</dbReference>
<dbReference type="Proteomes" id="UP000248012">
    <property type="component" value="Unassembled WGS sequence"/>
</dbReference>
<keyword evidence="3" id="KW-1185">Reference proteome</keyword>
<dbReference type="EMBL" id="QFVT01000008">
    <property type="protein sequence ID" value="PYC47044.1"/>
    <property type="molecule type" value="Genomic_DNA"/>
</dbReference>
<dbReference type="OrthoDB" id="384721at2"/>
<protein>
    <submittedName>
        <fullName evidence="2">Phosphodiesterase</fullName>
    </submittedName>
</protein>
<dbReference type="RefSeq" id="WP_110796567.1">
    <property type="nucleotide sequence ID" value="NZ_KZ826487.1"/>
</dbReference>
<comment type="caution">
    <text evidence="2">The sequence shown here is derived from an EMBL/GenBank/DDBJ whole genome shotgun (WGS) entry which is preliminary data.</text>
</comment>
<evidence type="ECO:0000259" key="1">
    <source>
        <dbReference type="PROSITE" id="PS51704"/>
    </source>
</evidence>
<dbReference type="SUPFAM" id="SSF51695">
    <property type="entry name" value="PLC-like phosphodiesterases"/>
    <property type="match status" value="1"/>
</dbReference>
<dbReference type="PANTHER" id="PTHR46211">
    <property type="entry name" value="GLYCEROPHOSPHORYL DIESTER PHOSPHODIESTERASE"/>
    <property type="match status" value="1"/>
</dbReference>
<dbReference type="PROSITE" id="PS51704">
    <property type="entry name" value="GP_PDE"/>
    <property type="match status" value="1"/>
</dbReference>
<evidence type="ECO:0000313" key="3">
    <source>
        <dbReference type="Proteomes" id="UP000248012"/>
    </source>
</evidence>
<organism evidence="2 3">
    <name type="scientific">Litorivita pollutaquae</name>
    <dbReference type="NCBI Taxonomy" id="2200892"/>
    <lineage>
        <taxon>Bacteria</taxon>
        <taxon>Pseudomonadati</taxon>
        <taxon>Pseudomonadota</taxon>
        <taxon>Alphaproteobacteria</taxon>
        <taxon>Rhodobacterales</taxon>
        <taxon>Paracoccaceae</taxon>
        <taxon>Litorivita</taxon>
    </lineage>
</organism>
<name>A0A2V4MX30_9RHOB</name>